<protein>
    <submittedName>
        <fullName evidence="2">Uncharacterized protein</fullName>
    </submittedName>
</protein>
<dbReference type="EMBL" id="CAJVCH010051787">
    <property type="protein sequence ID" value="CAG7718231.1"/>
    <property type="molecule type" value="Genomic_DNA"/>
</dbReference>
<keyword evidence="3" id="KW-1185">Reference proteome</keyword>
<feature type="non-terminal residue" evidence="2">
    <location>
        <position position="1"/>
    </location>
</feature>
<evidence type="ECO:0000313" key="3">
    <source>
        <dbReference type="Proteomes" id="UP000708208"/>
    </source>
</evidence>
<reference evidence="2" key="1">
    <citation type="submission" date="2021-06" db="EMBL/GenBank/DDBJ databases">
        <authorList>
            <person name="Hodson N. C."/>
            <person name="Mongue J. A."/>
            <person name="Jaron S. K."/>
        </authorList>
    </citation>
    <scope>NUCLEOTIDE SEQUENCE</scope>
</reference>
<feature type="transmembrane region" description="Helical" evidence="1">
    <location>
        <begin position="70"/>
        <end position="91"/>
    </location>
</feature>
<accession>A0A8J2NM76</accession>
<evidence type="ECO:0000256" key="1">
    <source>
        <dbReference type="SAM" id="Phobius"/>
    </source>
</evidence>
<keyword evidence="1" id="KW-0472">Membrane</keyword>
<keyword evidence="1" id="KW-1133">Transmembrane helix</keyword>
<gene>
    <name evidence="2" type="ORF">AFUS01_LOCUS7640</name>
</gene>
<feature type="transmembrane region" description="Helical" evidence="1">
    <location>
        <begin position="12"/>
        <end position="33"/>
    </location>
</feature>
<dbReference type="AlphaFoldDB" id="A0A8J2NM76"/>
<keyword evidence="1" id="KW-0812">Transmembrane</keyword>
<proteinExistence type="predicted"/>
<sequence length="243" mass="28450">VVGQNRSLGNLVIDLTFTLAYGTFCLFQVNALWSRDAVVNLTNHLFDLDKFCQEKFRGIAKPRRTDGCDYVIFMFNLTMIPAAFLFSFLFLQDPSNSRYFPSLLSETLRTCSSSYWMKYLYNARNSHQRECLKATFHRNAEKNVEEDLKLYRTFWLLNVEYNDLVVIVFEVFTYPRLGSLDTWPKYLLMSLKVNARNDTRKLLQVLRPLAINIGNFYKIKRTTVLTMIVIICNFTVTIILMFG</sequence>
<evidence type="ECO:0000313" key="2">
    <source>
        <dbReference type="EMBL" id="CAG7718231.1"/>
    </source>
</evidence>
<name>A0A8J2NM76_9HEXA</name>
<dbReference type="Proteomes" id="UP000708208">
    <property type="component" value="Unassembled WGS sequence"/>
</dbReference>
<organism evidence="2 3">
    <name type="scientific">Allacma fusca</name>
    <dbReference type="NCBI Taxonomy" id="39272"/>
    <lineage>
        <taxon>Eukaryota</taxon>
        <taxon>Metazoa</taxon>
        <taxon>Ecdysozoa</taxon>
        <taxon>Arthropoda</taxon>
        <taxon>Hexapoda</taxon>
        <taxon>Collembola</taxon>
        <taxon>Symphypleona</taxon>
        <taxon>Sminthuridae</taxon>
        <taxon>Allacma</taxon>
    </lineage>
</organism>
<comment type="caution">
    <text evidence="2">The sequence shown here is derived from an EMBL/GenBank/DDBJ whole genome shotgun (WGS) entry which is preliminary data.</text>
</comment>
<feature type="transmembrane region" description="Helical" evidence="1">
    <location>
        <begin position="224"/>
        <end position="242"/>
    </location>
</feature>